<accession>A0A3P7LP54</accession>
<dbReference type="OrthoDB" id="10013209at2759"/>
<gene>
    <name evidence="1" type="ORF">DILT_LOCUS10911</name>
</gene>
<dbReference type="Proteomes" id="UP000281553">
    <property type="component" value="Unassembled WGS sequence"/>
</dbReference>
<organism evidence="1 2">
    <name type="scientific">Dibothriocephalus latus</name>
    <name type="common">Fish tapeworm</name>
    <name type="synonym">Diphyllobothrium latum</name>
    <dbReference type="NCBI Taxonomy" id="60516"/>
    <lineage>
        <taxon>Eukaryota</taxon>
        <taxon>Metazoa</taxon>
        <taxon>Spiralia</taxon>
        <taxon>Lophotrochozoa</taxon>
        <taxon>Platyhelminthes</taxon>
        <taxon>Cestoda</taxon>
        <taxon>Eucestoda</taxon>
        <taxon>Diphyllobothriidea</taxon>
        <taxon>Diphyllobothriidae</taxon>
        <taxon>Dibothriocephalus</taxon>
    </lineage>
</organism>
<dbReference type="AlphaFoldDB" id="A0A3P7LP54"/>
<protein>
    <submittedName>
        <fullName evidence="1">Uncharacterized protein</fullName>
    </submittedName>
</protein>
<evidence type="ECO:0000313" key="2">
    <source>
        <dbReference type="Proteomes" id="UP000281553"/>
    </source>
</evidence>
<dbReference type="InterPro" id="IPR036179">
    <property type="entry name" value="Ig-like_dom_sf"/>
</dbReference>
<dbReference type="SUPFAM" id="SSF48726">
    <property type="entry name" value="Immunoglobulin"/>
    <property type="match status" value="1"/>
</dbReference>
<keyword evidence="2" id="KW-1185">Reference proteome</keyword>
<evidence type="ECO:0000313" key="1">
    <source>
        <dbReference type="EMBL" id="VDN15080.1"/>
    </source>
</evidence>
<dbReference type="EMBL" id="UYRU01061383">
    <property type="protein sequence ID" value="VDN15080.1"/>
    <property type="molecule type" value="Genomic_DNA"/>
</dbReference>
<proteinExistence type="predicted"/>
<sequence>MSWYAVDMDFSFSSPVHQSNARTCQPPDNEIGRNYLTPSIVITPGSVTTLPWKRFDFTCIAQADSLASVRFEKDGRPVDADPRFQVVRINSTAVQVVAPQGLRGMDDMVLM</sequence>
<reference evidence="1 2" key="1">
    <citation type="submission" date="2018-11" db="EMBL/GenBank/DDBJ databases">
        <authorList>
            <consortium name="Pathogen Informatics"/>
        </authorList>
    </citation>
    <scope>NUCLEOTIDE SEQUENCE [LARGE SCALE GENOMIC DNA]</scope>
</reference>
<name>A0A3P7LP54_DIBLA</name>